<proteinExistence type="predicted"/>
<accession>A0A8H7F5M0</accession>
<evidence type="ECO:0000259" key="2">
    <source>
        <dbReference type="Pfam" id="PF20151"/>
    </source>
</evidence>
<dbReference type="Proteomes" id="UP000629468">
    <property type="component" value="Unassembled WGS sequence"/>
</dbReference>
<name>A0A8H7F5M0_AGABI</name>
<feature type="transmembrane region" description="Helical" evidence="1">
    <location>
        <begin position="81"/>
        <end position="101"/>
    </location>
</feature>
<evidence type="ECO:0000313" key="3">
    <source>
        <dbReference type="EMBL" id="KAF7777837.1"/>
    </source>
</evidence>
<sequence>MEMEVELVWKSRWNLTKILYLLNRYVTIADAIVLVYRVDTKPSSCKQLLFAAGALYMSGIFVSESIFIMRVIVVWKTTMKKYMFVIVVLGVIYTAVVIYFLTRFMLLLRPLKFFTLLLFGGCLVAPEGPKSWEEYTFWKEYTCLLVYDAVMLASMVYPTIKTCWPLSRQSALLRHIHVEGVIFYVYLFLLDILCLAMQLSFRDSILLFVVPNGVIRSILASRVVLHIRELYAQPTGSSSGSQSGVVFGVSTMITTHQSLS</sequence>
<keyword evidence="1" id="KW-1133">Transmembrane helix</keyword>
<comment type="caution">
    <text evidence="3">The sequence shown here is derived from an EMBL/GenBank/DDBJ whole genome shotgun (WGS) entry which is preliminary data.</text>
</comment>
<dbReference type="InterPro" id="IPR045340">
    <property type="entry name" value="DUF6533"/>
</dbReference>
<organism evidence="3 4">
    <name type="scientific">Agaricus bisporus var. burnettii</name>
    <dbReference type="NCBI Taxonomy" id="192524"/>
    <lineage>
        <taxon>Eukaryota</taxon>
        <taxon>Fungi</taxon>
        <taxon>Dikarya</taxon>
        <taxon>Basidiomycota</taxon>
        <taxon>Agaricomycotina</taxon>
        <taxon>Agaricomycetes</taxon>
        <taxon>Agaricomycetidae</taxon>
        <taxon>Agaricales</taxon>
        <taxon>Agaricineae</taxon>
        <taxon>Agaricaceae</taxon>
        <taxon>Agaricus</taxon>
    </lineage>
</organism>
<dbReference type="AlphaFoldDB" id="A0A8H7F5M0"/>
<reference evidence="3 4" key="1">
    <citation type="journal article" name="Sci. Rep.">
        <title>Telomere-to-telomere assembled and centromere annotated genomes of the two main subspecies of the button mushroom Agaricus bisporus reveal especially polymorphic chromosome ends.</title>
        <authorList>
            <person name="Sonnenberg A.S.M."/>
            <person name="Sedaghat-Telgerd N."/>
            <person name="Lavrijssen B."/>
            <person name="Ohm R.A."/>
            <person name="Hendrickx P.M."/>
            <person name="Scholtmeijer K."/>
            <person name="Baars J.J.P."/>
            <person name="van Peer A."/>
        </authorList>
    </citation>
    <scope>NUCLEOTIDE SEQUENCE [LARGE SCALE GENOMIC DNA]</scope>
    <source>
        <strain evidence="3 4">H119_p4</strain>
    </source>
</reference>
<feature type="transmembrane region" description="Helical" evidence="1">
    <location>
        <begin position="181"/>
        <end position="199"/>
    </location>
</feature>
<feature type="domain" description="DUF6533" evidence="2">
    <location>
        <begin position="4"/>
        <end position="29"/>
    </location>
</feature>
<evidence type="ECO:0000256" key="1">
    <source>
        <dbReference type="SAM" id="Phobius"/>
    </source>
</evidence>
<keyword evidence="1" id="KW-0472">Membrane</keyword>
<feature type="transmembrane region" description="Helical" evidence="1">
    <location>
        <begin position="48"/>
        <end position="75"/>
    </location>
</feature>
<feature type="transmembrane region" description="Helical" evidence="1">
    <location>
        <begin position="144"/>
        <end position="160"/>
    </location>
</feature>
<dbReference type="Pfam" id="PF20151">
    <property type="entry name" value="DUF6533"/>
    <property type="match status" value="1"/>
</dbReference>
<dbReference type="EMBL" id="JABXXO010000005">
    <property type="protein sequence ID" value="KAF7777837.1"/>
    <property type="molecule type" value="Genomic_DNA"/>
</dbReference>
<evidence type="ECO:0000313" key="4">
    <source>
        <dbReference type="Proteomes" id="UP000629468"/>
    </source>
</evidence>
<protein>
    <recommendedName>
        <fullName evidence="2">DUF6533 domain-containing protein</fullName>
    </recommendedName>
</protein>
<gene>
    <name evidence="3" type="ORF">Agabi119p4_3909</name>
</gene>
<keyword evidence="1" id="KW-0812">Transmembrane</keyword>
<feature type="transmembrane region" description="Helical" evidence="1">
    <location>
        <begin position="18"/>
        <end position="36"/>
    </location>
</feature>